<dbReference type="SUPFAM" id="SSF54427">
    <property type="entry name" value="NTF2-like"/>
    <property type="match status" value="1"/>
</dbReference>
<reference evidence="4 5" key="1">
    <citation type="submission" date="2016-04" db="EMBL/GenBank/DDBJ databases">
        <title>Draft Genome Sequences of Staphylococcus capitis Strain H36, S. capitis Strain H65, S. cohnii Strain H62, S. hominis Strain H69, Mycobacterium iranicum Strain H39, Plantibacter sp. Strain H53, Pseudomonas oryzihabitans Strain H72, and Microbacterium sp. Strain H83, isolated from residential settings.</title>
        <authorList>
            <person name="Lymperopoulou D."/>
            <person name="Adams R.I."/>
            <person name="Lindow S."/>
            <person name="Coil D.A."/>
            <person name="Jospin G."/>
            <person name="Eisen J.A."/>
        </authorList>
    </citation>
    <scope>NUCLEOTIDE SEQUENCE [LARGE SCALE GENOMIC DNA]</scope>
    <source>
        <strain evidence="4 5">H39</strain>
    </source>
</reference>
<dbReference type="Gene3D" id="3.10.450.50">
    <property type="match status" value="1"/>
</dbReference>
<dbReference type="Pfam" id="PF17775">
    <property type="entry name" value="YchJ_M-like"/>
    <property type="match status" value="1"/>
</dbReference>
<dbReference type="InterPro" id="IPR023006">
    <property type="entry name" value="YchJ-like"/>
</dbReference>
<dbReference type="eggNOG" id="COG3012">
    <property type="taxonomic scope" value="Bacteria"/>
</dbReference>
<accession>A0A178LVV1</accession>
<dbReference type="STRING" id="912594.AWC12_22285"/>
<dbReference type="InterPro" id="IPR048469">
    <property type="entry name" value="YchJ-like_M"/>
</dbReference>
<evidence type="ECO:0000313" key="4">
    <source>
        <dbReference type="EMBL" id="OAN37470.1"/>
    </source>
</evidence>
<dbReference type="RefSeq" id="WP_064282526.1">
    <property type="nucleotide sequence ID" value="NZ_LWCS01000027.1"/>
</dbReference>
<protein>
    <recommendedName>
        <fullName evidence="2">UPF0225 protein A4X20_22275</fullName>
    </recommendedName>
</protein>
<name>A0A178LVV1_MYCIR</name>
<dbReference type="InterPro" id="IPR032710">
    <property type="entry name" value="NTF2-like_dom_sf"/>
</dbReference>
<dbReference type="EMBL" id="LWCS01000027">
    <property type="protein sequence ID" value="OAN37470.1"/>
    <property type="molecule type" value="Genomic_DNA"/>
</dbReference>
<dbReference type="HAMAP" id="MF_00612">
    <property type="entry name" value="UPF0225"/>
    <property type="match status" value="1"/>
</dbReference>
<dbReference type="Pfam" id="PF02810">
    <property type="entry name" value="SEC-C"/>
    <property type="match status" value="1"/>
</dbReference>
<sequence>MRSDEPCPCGSGDQFGVCCLPLLVGERQAGTAEELMRSRYSAYVVGDYEYLWRTWHPRTRPADLAVFTVTWTRLEIVDRVAGQVGDHSGEVEFRAHHRAGVLHERSRFAVRGGRWFYVDGDLLD</sequence>
<evidence type="ECO:0000259" key="3">
    <source>
        <dbReference type="Pfam" id="PF17775"/>
    </source>
</evidence>
<feature type="domain" description="YchJ-like middle NTF2-like" evidence="3">
    <location>
        <begin position="31"/>
        <end position="120"/>
    </location>
</feature>
<gene>
    <name evidence="4" type="ORF">A4X20_22275</name>
</gene>
<dbReference type="AlphaFoldDB" id="A0A178LVV1"/>
<organism evidence="4 5">
    <name type="scientific">Mycolicibacterium iranicum</name>
    <name type="common">Mycobacterium iranicum</name>
    <dbReference type="NCBI Taxonomy" id="912594"/>
    <lineage>
        <taxon>Bacteria</taxon>
        <taxon>Bacillati</taxon>
        <taxon>Actinomycetota</taxon>
        <taxon>Actinomycetes</taxon>
        <taxon>Mycobacteriales</taxon>
        <taxon>Mycobacteriaceae</taxon>
        <taxon>Mycolicibacterium</taxon>
    </lineage>
</organism>
<proteinExistence type="inferred from homology"/>
<comment type="similarity">
    <text evidence="1 2">Belongs to the UPF0225 family.</text>
</comment>
<evidence type="ECO:0000313" key="5">
    <source>
        <dbReference type="Proteomes" id="UP000078396"/>
    </source>
</evidence>
<dbReference type="SUPFAM" id="SSF103642">
    <property type="entry name" value="Sec-C motif"/>
    <property type="match status" value="1"/>
</dbReference>
<dbReference type="OrthoDB" id="21421at2"/>
<dbReference type="InterPro" id="IPR004027">
    <property type="entry name" value="SEC_C_motif"/>
</dbReference>
<dbReference type="Proteomes" id="UP000078396">
    <property type="component" value="Unassembled WGS sequence"/>
</dbReference>
<comment type="caution">
    <text evidence="4">The sequence shown here is derived from an EMBL/GenBank/DDBJ whole genome shotgun (WGS) entry which is preliminary data.</text>
</comment>
<evidence type="ECO:0000256" key="1">
    <source>
        <dbReference type="ARBA" id="ARBA00010839"/>
    </source>
</evidence>
<evidence type="ECO:0000256" key="2">
    <source>
        <dbReference type="HAMAP-Rule" id="MF_00612"/>
    </source>
</evidence>